<gene>
    <name evidence="2" type="ORF">FC60_GL001140</name>
</gene>
<feature type="transmembrane region" description="Helical" evidence="1">
    <location>
        <begin position="7"/>
        <end position="27"/>
    </location>
</feature>
<keyword evidence="1" id="KW-0812">Transmembrane</keyword>
<dbReference type="RefSeq" id="WP_056936746.1">
    <property type="nucleotide sequence ID" value="NZ_AZFN01000003.1"/>
</dbReference>
<comment type="caution">
    <text evidence="2">The sequence shown here is derived from an EMBL/GenBank/DDBJ whole genome shotgun (WGS) entry which is preliminary data.</text>
</comment>
<dbReference type="AlphaFoldDB" id="A0A0R1VDC5"/>
<keyword evidence="1" id="KW-1133">Transmembrane helix</keyword>
<dbReference type="PATRIC" id="fig|1423749.3.peg.1163"/>
<keyword evidence="1" id="KW-0472">Membrane</keyword>
<protein>
    <recommendedName>
        <fullName evidence="4">Integral membrane protein</fullName>
    </recommendedName>
</protein>
<reference evidence="2 3" key="1">
    <citation type="journal article" date="2015" name="Genome Announc.">
        <title>Expanding the biotechnology potential of lactobacilli through comparative genomics of 213 strains and associated genera.</title>
        <authorList>
            <person name="Sun Z."/>
            <person name="Harris H.M."/>
            <person name="McCann A."/>
            <person name="Guo C."/>
            <person name="Argimon S."/>
            <person name="Zhang W."/>
            <person name="Yang X."/>
            <person name="Jeffery I.B."/>
            <person name="Cooney J.C."/>
            <person name="Kagawa T.F."/>
            <person name="Liu W."/>
            <person name="Song Y."/>
            <person name="Salvetti E."/>
            <person name="Wrobel A."/>
            <person name="Rasinkangas P."/>
            <person name="Parkhill J."/>
            <person name="Rea M.C."/>
            <person name="O'Sullivan O."/>
            <person name="Ritari J."/>
            <person name="Douillard F.P."/>
            <person name="Paul Ross R."/>
            <person name="Yang R."/>
            <person name="Briner A.E."/>
            <person name="Felis G.E."/>
            <person name="de Vos W.M."/>
            <person name="Barrangou R."/>
            <person name="Klaenhammer T.R."/>
            <person name="Caufield P.W."/>
            <person name="Cui Y."/>
            <person name="Zhang H."/>
            <person name="O'Toole P.W."/>
        </authorList>
    </citation>
    <scope>NUCLEOTIDE SEQUENCE [LARGE SCALE GENOMIC DNA]</scope>
    <source>
        <strain evidence="2 3">DSM 16045</strain>
    </source>
</reference>
<sequence length="131" mass="14503">MKEETRFAFVTLISWLMACLIEILMQVQIGTSLLSGAIWGRIILMTILEAVIIIAKYTQTMLASYGTIIVMLYFGVLSLGGILQVSARFSGLGILTQLIGVIGVMTALTGIVDGFNQRTKAHEARWRKRHK</sequence>
<organism evidence="2 3">
    <name type="scientific">Limosilactobacillus gastricus DSM 16045</name>
    <dbReference type="NCBI Taxonomy" id="1423749"/>
    <lineage>
        <taxon>Bacteria</taxon>
        <taxon>Bacillati</taxon>
        <taxon>Bacillota</taxon>
        <taxon>Bacilli</taxon>
        <taxon>Lactobacillales</taxon>
        <taxon>Lactobacillaceae</taxon>
        <taxon>Limosilactobacillus</taxon>
    </lineage>
</organism>
<evidence type="ECO:0008006" key="4">
    <source>
        <dbReference type="Google" id="ProtNLM"/>
    </source>
</evidence>
<dbReference type="Proteomes" id="UP000051739">
    <property type="component" value="Unassembled WGS sequence"/>
</dbReference>
<evidence type="ECO:0000256" key="1">
    <source>
        <dbReference type="SAM" id="Phobius"/>
    </source>
</evidence>
<dbReference type="PROSITE" id="PS51257">
    <property type="entry name" value="PROKAR_LIPOPROTEIN"/>
    <property type="match status" value="1"/>
</dbReference>
<evidence type="ECO:0000313" key="3">
    <source>
        <dbReference type="Proteomes" id="UP000051739"/>
    </source>
</evidence>
<name>A0A0R1VDC5_9LACO</name>
<evidence type="ECO:0000313" key="2">
    <source>
        <dbReference type="EMBL" id="KRM03359.1"/>
    </source>
</evidence>
<feature type="transmembrane region" description="Helical" evidence="1">
    <location>
        <begin position="62"/>
        <end position="83"/>
    </location>
</feature>
<dbReference type="EMBL" id="AZFN01000003">
    <property type="protein sequence ID" value="KRM03359.1"/>
    <property type="molecule type" value="Genomic_DNA"/>
</dbReference>
<proteinExistence type="predicted"/>
<keyword evidence="3" id="KW-1185">Reference proteome</keyword>
<feature type="transmembrane region" description="Helical" evidence="1">
    <location>
        <begin position="33"/>
        <end position="55"/>
    </location>
</feature>
<accession>A0A0R1VDC5</accession>
<feature type="transmembrane region" description="Helical" evidence="1">
    <location>
        <begin position="89"/>
        <end position="112"/>
    </location>
</feature>